<feature type="transmembrane region" description="Helical" evidence="2">
    <location>
        <begin position="383"/>
        <end position="404"/>
    </location>
</feature>
<dbReference type="OrthoDB" id="5408904at2"/>
<feature type="compositionally biased region" description="Polar residues" evidence="1">
    <location>
        <begin position="872"/>
        <end position="886"/>
    </location>
</feature>
<keyword evidence="5" id="KW-0614">Plasmid</keyword>
<dbReference type="Pfam" id="PF07916">
    <property type="entry name" value="TraG_N"/>
    <property type="match status" value="1"/>
</dbReference>
<evidence type="ECO:0000256" key="2">
    <source>
        <dbReference type="SAM" id="Phobius"/>
    </source>
</evidence>
<name>A0R7P8_PELPD</name>
<dbReference type="eggNOG" id="COG3266">
    <property type="taxonomic scope" value="Bacteria"/>
</dbReference>
<dbReference type="Proteomes" id="UP000006732">
    <property type="component" value="Plasmid pPRO1"/>
</dbReference>
<gene>
    <name evidence="5" type="ordered locus">Ppro_3767</name>
</gene>
<geneLocation type="plasmid" evidence="5 6">
    <name>pPRO1</name>
</geneLocation>
<proteinExistence type="predicted"/>
<feature type="chain" id="PRO_5002629517" description="TraG N-terminal Proteobacteria domain-containing protein" evidence="3">
    <location>
        <begin position="27"/>
        <end position="1124"/>
    </location>
</feature>
<dbReference type="InterPro" id="IPR012931">
    <property type="entry name" value="TraG_N_Proteobacteria"/>
</dbReference>
<feature type="compositionally biased region" description="Basic and acidic residues" evidence="1">
    <location>
        <begin position="887"/>
        <end position="896"/>
    </location>
</feature>
<accession>A0R7P8</accession>
<dbReference type="KEGG" id="ppd:Ppro_3767"/>
<dbReference type="EMBL" id="CP000483">
    <property type="protein sequence ID" value="ABL01356.1"/>
    <property type="molecule type" value="Genomic_DNA"/>
</dbReference>
<keyword evidence="2" id="KW-0472">Membrane</keyword>
<reference evidence="5 6" key="1">
    <citation type="submission" date="2006-10" db="EMBL/GenBank/DDBJ databases">
        <title>Complete sequence of plasmid pPRO1 of Pelobacter propionicus DSM 2379.</title>
        <authorList>
            <consortium name="US DOE Joint Genome Institute"/>
            <person name="Copeland A."/>
            <person name="Lucas S."/>
            <person name="Lapidus A."/>
            <person name="Barry K."/>
            <person name="Detter J.C."/>
            <person name="Glavina del Rio T."/>
            <person name="Hammon N."/>
            <person name="Israni S."/>
            <person name="Dalin E."/>
            <person name="Tice H."/>
            <person name="Pitluck S."/>
            <person name="Saunders E."/>
            <person name="Brettin T."/>
            <person name="Bruce D."/>
            <person name="Han C."/>
            <person name="Tapia R."/>
            <person name="Schmutz J."/>
            <person name="Larimer F."/>
            <person name="Land M."/>
            <person name="Hauser L."/>
            <person name="Kyrpides N."/>
            <person name="Kim E."/>
            <person name="Lovley D."/>
            <person name="Richardson P."/>
        </authorList>
    </citation>
    <scope>NUCLEOTIDE SEQUENCE [LARGE SCALE GENOMIC DNA]</scope>
    <source>
        <strain evidence="6">DSM 2379 / NBRC 103807 / OttBd1</strain>
        <plasmid evidence="6">Plasmid pPRO1</plasmid>
    </source>
</reference>
<feature type="region of interest" description="Disordered" evidence="1">
    <location>
        <begin position="839"/>
        <end position="904"/>
    </location>
</feature>
<dbReference type="AlphaFoldDB" id="A0R7P8"/>
<organism evidence="5 6">
    <name type="scientific">Pelobacter propionicus (strain DSM 2379 / NBRC 103807 / OttBd1)</name>
    <dbReference type="NCBI Taxonomy" id="338966"/>
    <lineage>
        <taxon>Bacteria</taxon>
        <taxon>Pseudomonadati</taxon>
        <taxon>Thermodesulfobacteriota</taxon>
        <taxon>Desulfuromonadia</taxon>
        <taxon>Desulfuromonadales</taxon>
        <taxon>Desulfuromonadaceae</taxon>
        <taxon>Pelobacter</taxon>
    </lineage>
</organism>
<feature type="transmembrane region" description="Helical" evidence="2">
    <location>
        <begin position="87"/>
        <end position="106"/>
    </location>
</feature>
<evidence type="ECO:0000256" key="1">
    <source>
        <dbReference type="SAM" id="MobiDB-lite"/>
    </source>
</evidence>
<evidence type="ECO:0000256" key="3">
    <source>
        <dbReference type="SAM" id="SignalP"/>
    </source>
</evidence>
<evidence type="ECO:0000313" key="5">
    <source>
        <dbReference type="EMBL" id="ABL01356.1"/>
    </source>
</evidence>
<dbReference type="HOGENOM" id="CLU_279900_0_0_7"/>
<sequence>MRLKNKTFVILTLLVAISLVPSLALATTMEYYCYGSFGPVVSAFKLIATIFGNNSYQSLFYTVIISAAVFTGLAVYTKIASGGQTSILGWSVPMAIGIVMYIAFFVPKGSLQVYDEVMNKTELVTQVPEGVVLVAGTFNLIERGLIEIVSTSGSIGSYQTQAGGKGFLGLYALTTRPLSSKTNIYLEQNLNYYLKDCVTFAVNNPASNLTIDELRRTPASFSTSLVKAANPAIYTLYLSPTDSQGDSLNCTDAWTAIVADMTPAELSGNMETVCTELGYDVSDAAQFNQCKQAVTDAKDTVGLSALTLDEFVKQVFIKNRLDSSYQSGNTQVVSNYQFLTNVSGSMKSFNEYYPVLRGVLTAVAIALIPILIIFLPTPMSGKIASILFGFFIWLTAWGVVDAILHGFAMEYANSVFSQVRNEGLGLDALYFFPNASVKALAMFGTLRMSGLVLSTALTGMLVKFGGNAITQMGSSLQGHIAAAGGIGASRTEDIVGQSQAVTGLSAAGAPTAAWASSPMAIREEGAYGNMVGSTSNGLKSSGGVFESGGIPNYYGLQTGMGQMETSGNMGAVGNWETGMQIGRQMGMQNSALRGIQSMFKMNPGAFNTTMQGLQAQAAQNGWSGDQAADAFFAGKTIDGMKGNSIGNVGGFNMAQVVTGNDVTTTGEKGSMRMTWGSNGNLQAVTGFNQSFDLSAAEEQGYTSRIADSRAETASHLQSAGSNIMDALSNTSTRSALSSLAQRSSTVKSGMHETAKAIGTAISQNVDKAHAIKDSHGNTIEKGSRAWSQVVAKAQAALEFLGSGGGVTGSMGSEKSVSVKTSDNQVYTMTFGDNESRQIAQKAGETWKDSTSSARSTDKSVENQRSVGEAHAVTNTKSALDQVSASEQRTKTLEEARTSSVRMSGASKTSMDAGFVSWLGNKFGGGIEGDVKAANHIQNLSSAGTQDSIGQLSQLQNQFIGERGLRLSGEGLPAVAGPTATMPSRESVQGTIAGATASLNHTQHAMPRPAGPPANLRQQIMSANPHQGVSVPNVTGYQRYMDTVKGNMGTAGSEMEKINQSPVAPDLVFWGQVASPNAKDTSRGYVYENIMPSEFFKGRDSSKPTAADAGTVSPSKGFSVQKRRR</sequence>
<keyword evidence="6" id="KW-1185">Reference proteome</keyword>
<feature type="signal peptide" evidence="3">
    <location>
        <begin position="1"/>
        <end position="26"/>
    </location>
</feature>
<protein>
    <recommendedName>
        <fullName evidence="4">TraG N-terminal Proteobacteria domain-containing protein</fullName>
    </recommendedName>
</protein>
<keyword evidence="2" id="KW-1133">Transmembrane helix</keyword>
<feature type="transmembrane region" description="Helical" evidence="2">
    <location>
        <begin position="355"/>
        <end position="377"/>
    </location>
</feature>
<evidence type="ECO:0000313" key="6">
    <source>
        <dbReference type="Proteomes" id="UP000006732"/>
    </source>
</evidence>
<feature type="domain" description="TraG N-terminal Proteobacteria" evidence="4">
    <location>
        <begin position="30"/>
        <end position="483"/>
    </location>
</feature>
<feature type="transmembrane region" description="Helical" evidence="2">
    <location>
        <begin position="59"/>
        <end position="81"/>
    </location>
</feature>
<keyword evidence="2" id="KW-0812">Transmembrane</keyword>
<dbReference type="RefSeq" id="WP_011733875.1">
    <property type="nucleotide sequence ID" value="NC_008607.1"/>
</dbReference>
<evidence type="ECO:0000259" key="4">
    <source>
        <dbReference type="Pfam" id="PF07916"/>
    </source>
</evidence>
<feature type="region of interest" description="Disordered" evidence="1">
    <location>
        <begin position="1095"/>
        <end position="1124"/>
    </location>
</feature>
<keyword evidence="3" id="KW-0732">Signal</keyword>